<feature type="transmembrane region" description="Helical" evidence="10">
    <location>
        <begin position="310"/>
        <end position="329"/>
    </location>
</feature>
<evidence type="ECO:0000313" key="13">
    <source>
        <dbReference type="EMBL" id="ERL06560.1"/>
    </source>
</evidence>
<dbReference type="PROSITE" id="PS50893">
    <property type="entry name" value="ABC_TRANSPORTER_2"/>
    <property type="match status" value="1"/>
</dbReference>
<dbReference type="InterPro" id="IPR027417">
    <property type="entry name" value="P-loop_NTPase"/>
</dbReference>
<sequence>MPERSRGAIVCRGVNMSGAKGNKDGTIGRILVFAGTRRPLVIIGCMLVAVSMVFTMMPYVYIWLVVRDLVSVAPDWGRATSIAGYGWSAFWFSVVGIMVYFAGLMCTHLAAFRMQSNVRKMCTDRLMHAPLGYFDMHASGLLRRRIDKMSANIEQLCAHNLADISGTVVMFVATVVLLFAYDWRMGLACLLAVIISFACIFSMMGPDKMQFMSVYQDALDDMSHATTEYVRGIPVVKVFQQTAHSFKALKVSIERYGDLADKYQRTVCEVPQSINLTFIEGAFVFLLPVVILLAPGALAAGDLAGLVTDFAFYAIFSAIISTALSKIMFAGGGMMQANDALRRIEEVLDAPQMTVADNPQAPQGNDVEFRDVRFTYEGAGHPALDGVSFRAPAGSTVALVGPSGGGKTTAASLVPRFWDTDSGSVLVGGVDVREMDPHVLMDNVAFVFQNNRLFKSSILDNVRAARPDATREEVGKALSAAQCDDIIAKLPDGVDTIIGTRGTYLSGGEQQRIILARAILKDAPIVVLDEATAFADPENERLIQRAFKRLAQGRTVIMVAHRLTTVVGADKIVVLDHGHVVEQGSHEGLVASGGLYARMWADYQTAVSWKISKGVA</sequence>
<name>U2TJA1_9ACTN</name>
<dbReference type="PROSITE" id="PS50929">
    <property type="entry name" value="ABC_TM1F"/>
    <property type="match status" value="1"/>
</dbReference>
<keyword evidence="3" id="KW-1003">Cell membrane</keyword>
<comment type="caution">
    <text evidence="13">The sequence shown here is derived from an EMBL/GenBank/DDBJ whole genome shotgun (WGS) entry which is preliminary data.</text>
</comment>
<evidence type="ECO:0000313" key="14">
    <source>
        <dbReference type="Proteomes" id="UP000016638"/>
    </source>
</evidence>
<dbReference type="InterPro" id="IPR036640">
    <property type="entry name" value="ABC1_TM_sf"/>
</dbReference>
<evidence type="ECO:0000256" key="7">
    <source>
        <dbReference type="ARBA" id="ARBA00022989"/>
    </source>
</evidence>
<dbReference type="InterPro" id="IPR003593">
    <property type="entry name" value="AAA+_ATPase"/>
</dbReference>
<evidence type="ECO:0000256" key="3">
    <source>
        <dbReference type="ARBA" id="ARBA00022475"/>
    </source>
</evidence>
<dbReference type="GO" id="GO:0140359">
    <property type="term" value="F:ABC-type transporter activity"/>
    <property type="evidence" value="ECO:0007669"/>
    <property type="project" value="InterPro"/>
</dbReference>
<dbReference type="Pfam" id="PF00005">
    <property type="entry name" value="ABC_tran"/>
    <property type="match status" value="1"/>
</dbReference>
<dbReference type="InterPro" id="IPR011527">
    <property type="entry name" value="ABC1_TM_dom"/>
</dbReference>
<evidence type="ECO:0000256" key="4">
    <source>
        <dbReference type="ARBA" id="ARBA00022692"/>
    </source>
</evidence>
<comment type="subcellular location">
    <subcellularLocation>
        <location evidence="1">Cell inner membrane</location>
        <topology evidence="1">Multi-pass membrane protein</topology>
    </subcellularLocation>
</comment>
<dbReference type="SUPFAM" id="SSF52540">
    <property type="entry name" value="P-loop containing nucleoside triphosphate hydrolases"/>
    <property type="match status" value="1"/>
</dbReference>
<evidence type="ECO:0000259" key="12">
    <source>
        <dbReference type="PROSITE" id="PS50929"/>
    </source>
</evidence>
<dbReference type="GO" id="GO:0005886">
    <property type="term" value="C:plasma membrane"/>
    <property type="evidence" value="ECO:0007669"/>
    <property type="project" value="UniProtKB-SubCell"/>
</dbReference>
<feature type="domain" description="ABC transporter" evidence="11">
    <location>
        <begin position="367"/>
        <end position="602"/>
    </location>
</feature>
<dbReference type="InterPro" id="IPR003439">
    <property type="entry name" value="ABC_transporter-like_ATP-bd"/>
</dbReference>
<keyword evidence="14" id="KW-1185">Reference proteome</keyword>
<evidence type="ECO:0000256" key="5">
    <source>
        <dbReference type="ARBA" id="ARBA00022741"/>
    </source>
</evidence>
<accession>U2TJA1</accession>
<dbReference type="SMART" id="SM00382">
    <property type="entry name" value="AAA"/>
    <property type="match status" value="1"/>
</dbReference>
<keyword evidence="4 10" id="KW-0812">Transmembrane</keyword>
<keyword evidence="8 10" id="KW-0472">Membrane</keyword>
<comment type="similarity">
    <text evidence="9">Belongs to the ABC transporter superfamily. Siderophore-Fe(3+) uptake transporter (SIUT) (TC 3.A.1.21) family.</text>
</comment>
<gene>
    <name evidence="13" type="ORF">HMPREF1316_1351</name>
</gene>
<dbReference type="InterPro" id="IPR039421">
    <property type="entry name" value="Type_1_exporter"/>
</dbReference>
<dbReference type="GO" id="GO:0034040">
    <property type="term" value="F:ATPase-coupled lipid transmembrane transporter activity"/>
    <property type="evidence" value="ECO:0007669"/>
    <property type="project" value="TreeGrafter"/>
</dbReference>
<evidence type="ECO:0000256" key="8">
    <source>
        <dbReference type="ARBA" id="ARBA00023136"/>
    </source>
</evidence>
<dbReference type="AlphaFoldDB" id="U2TJA1"/>
<keyword evidence="6 13" id="KW-0067">ATP-binding</keyword>
<dbReference type="GO" id="GO:0005524">
    <property type="term" value="F:ATP binding"/>
    <property type="evidence" value="ECO:0007669"/>
    <property type="project" value="UniProtKB-KW"/>
</dbReference>
<dbReference type="eggNOG" id="COG1132">
    <property type="taxonomic scope" value="Bacteria"/>
</dbReference>
<keyword evidence="2" id="KW-0813">Transport</keyword>
<dbReference type="FunFam" id="3.40.50.300:FF:000221">
    <property type="entry name" value="Multidrug ABC transporter ATP-binding protein"/>
    <property type="match status" value="1"/>
</dbReference>
<dbReference type="Pfam" id="PF00664">
    <property type="entry name" value="ABC_membrane"/>
    <property type="match status" value="1"/>
</dbReference>
<protein>
    <submittedName>
        <fullName evidence="13">ABC transporter, ATP-binding protein</fullName>
    </submittedName>
</protein>
<dbReference type="PROSITE" id="PS00211">
    <property type="entry name" value="ABC_TRANSPORTER_1"/>
    <property type="match status" value="1"/>
</dbReference>
<feature type="domain" description="ABC transmembrane type-1" evidence="12">
    <location>
        <begin position="42"/>
        <end position="265"/>
    </location>
</feature>
<dbReference type="Gene3D" id="1.20.1560.10">
    <property type="entry name" value="ABC transporter type 1, transmembrane domain"/>
    <property type="match status" value="2"/>
</dbReference>
<evidence type="ECO:0000256" key="9">
    <source>
        <dbReference type="ARBA" id="ARBA00023455"/>
    </source>
</evidence>
<organism evidence="13 14">
    <name type="scientific">Olsenella profusa F0195</name>
    <dbReference type="NCBI Taxonomy" id="1125712"/>
    <lineage>
        <taxon>Bacteria</taxon>
        <taxon>Bacillati</taxon>
        <taxon>Actinomycetota</taxon>
        <taxon>Coriobacteriia</taxon>
        <taxon>Coriobacteriales</taxon>
        <taxon>Atopobiaceae</taxon>
        <taxon>Olsenella</taxon>
    </lineage>
</organism>
<dbReference type="EMBL" id="AWEZ01000064">
    <property type="protein sequence ID" value="ERL06560.1"/>
    <property type="molecule type" value="Genomic_DNA"/>
</dbReference>
<dbReference type="GO" id="GO:0016887">
    <property type="term" value="F:ATP hydrolysis activity"/>
    <property type="evidence" value="ECO:0007669"/>
    <property type="project" value="InterPro"/>
</dbReference>
<evidence type="ECO:0000256" key="6">
    <source>
        <dbReference type="ARBA" id="ARBA00022840"/>
    </source>
</evidence>
<feature type="transmembrane region" description="Helical" evidence="10">
    <location>
        <begin position="84"/>
        <end position="111"/>
    </location>
</feature>
<feature type="transmembrane region" description="Helical" evidence="10">
    <location>
        <begin position="274"/>
        <end position="298"/>
    </location>
</feature>
<dbReference type="PANTHER" id="PTHR24221">
    <property type="entry name" value="ATP-BINDING CASSETTE SUB-FAMILY B"/>
    <property type="match status" value="1"/>
</dbReference>
<evidence type="ECO:0000256" key="10">
    <source>
        <dbReference type="SAM" id="Phobius"/>
    </source>
</evidence>
<dbReference type="PATRIC" id="fig|1125712.3.peg.2116"/>
<feature type="transmembrane region" description="Helical" evidence="10">
    <location>
        <begin position="158"/>
        <end position="179"/>
    </location>
</feature>
<keyword evidence="5" id="KW-0547">Nucleotide-binding</keyword>
<evidence type="ECO:0000259" key="11">
    <source>
        <dbReference type="PROSITE" id="PS50893"/>
    </source>
</evidence>
<feature type="transmembrane region" description="Helical" evidence="10">
    <location>
        <begin position="185"/>
        <end position="204"/>
    </location>
</feature>
<dbReference type="STRING" id="1125712.HMPREF1316_1351"/>
<dbReference type="Proteomes" id="UP000016638">
    <property type="component" value="Unassembled WGS sequence"/>
</dbReference>
<feature type="transmembrane region" description="Helical" evidence="10">
    <location>
        <begin position="40"/>
        <end position="64"/>
    </location>
</feature>
<keyword evidence="7 10" id="KW-1133">Transmembrane helix</keyword>
<dbReference type="SUPFAM" id="SSF90123">
    <property type="entry name" value="ABC transporter transmembrane region"/>
    <property type="match status" value="1"/>
</dbReference>
<dbReference type="PANTHER" id="PTHR24221:SF397">
    <property type="entry name" value="ABC TRANSPORTER, ATP-BINDING TRANSMEMBRANE PROTEIN"/>
    <property type="match status" value="1"/>
</dbReference>
<dbReference type="Gene3D" id="3.40.50.300">
    <property type="entry name" value="P-loop containing nucleotide triphosphate hydrolases"/>
    <property type="match status" value="1"/>
</dbReference>
<evidence type="ECO:0000256" key="2">
    <source>
        <dbReference type="ARBA" id="ARBA00022448"/>
    </source>
</evidence>
<evidence type="ECO:0000256" key="1">
    <source>
        <dbReference type="ARBA" id="ARBA00004429"/>
    </source>
</evidence>
<dbReference type="InterPro" id="IPR017871">
    <property type="entry name" value="ABC_transporter-like_CS"/>
</dbReference>
<reference evidence="13 14" key="1">
    <citation type="submission" date="2013-08" db="EMBL/GenBank/DDBJ databases">
        <authorList>
            <person name="Durkin A.S."/>
            <person name="Haft D.R."/>
            <person name="McCorrison J."/>
            <person name="Torralba M."/>
            <person name="Gillis M."/>
            <person name="Haft D.H."/>
            <person name="Methe B."/>
            <person name="Sutton G."/>
            <person name="Nelson K.E."/>
        </authorList>
    </citation>
    <scope>NUCLEOTIDE SEQUENCE [LARGE SCALE GENOMIC DNA]</scope>
    <source>
        <strain evidence="13 14">F0195</strain>
    </source>
</reference>
<proteinExistence type="inferred from homology"/>